<sequence length="310" mass="34862">MMFKMWLPHMRRLSSVDYFNLEVQGIEPCSGFIDMSESSSLSSLFIDKVPCPIFVRSDFLCTLILASTPIDVCIKVLFQCTSIEECQMTNPAAASDESYVSPVDDFVTFPNLWSFHWCYSGSIWETALEYFYAPSLDELGWHQLPSVKQYEDDEPFETFAMNIPSSITTVEVGGIWEEANFFLYLPKCLEMRGGLQLSVGSFRALMDSARHLVTPEFTSSGTPVTPFPEFDDLRISGIGDRPVEMQPKQVVCLLKVLSQRAKAGLKLNLDLVGFLIDWDAVRAMLPPDLTELISTRDLAVHGLLPDSEGY</sequence>
<organism evidence="1 2">
    <name type="scientific">Leucocoprinus leucothites</name>
    <dbReference type="NCBI Taxonomy" id="201217"/>
    <lineage>
        <taxon>Eukaryota</taxon>
        <taxon>Fungi</taxon>
        <taxon>Dikarya</taxon>
        <taxon>Basidiomycota</taxon>
        <taxon>Agaricomycotina</taxon>
        <taxon>Agaricomycetes</taxon>
        <taxon>Agaricomycetidae</taxon>
        <taxon>Agaricales</taxon>
        <taxon>Agaricineae</taxon>
        <taxon>Agaricaceae</taxon>
        <taxon>Leucocoprinus</taxon>
    </lineage>
</organism>
<reference evidence="1 2" key="1">
    <citation type="journal article" date="2020" name="ISME J.">
        <title>Uncovering the hidden diversity of litter-decomposition mechanisms in mushroom-forming fungi.</title>
        <authorList>
            <person name="Floudas D."/>
            <person name="Bentzer J."/>
            <person name="Ahren D."/>
            <person name="Johansson T."/>
            <person name="Persson P."/>
            <person name="Tunlid A."/>
        </authorList>
    </citation>
    <scope>NUCLEOTIDE SEQUENCE [LARGE SCALE GENOMIC DNA]</scope>
    <source>
        <strain evidence="1 2">CBS 146.42</strain>
    </source>
</reference>
<dbReference type="OrthoDB" id="3131309at2759"/>
<comment type="caution">
    <text evidence="1">The sequence shown here is derived from an EMBL/GenBank/DDBJ whole genome shotgun (WGS) entry which is preliminary data.</text>
</comment>
<evidence type="ECO:0000313" key="1">
    <source>
        <dbReference type="EMBL" id="KAF5351223.1"/>
    </source>
</evidence>
<dbReference type="EMBL" id="JAACJO010000013">
    <property type="protein sequence ID" value="KAF5351223.1"/>
    <property type="molecule type" value="Genomic_DNA"/>
</dbReference>
<dbReference type="AlphaFoldDB" id="A0A8H5FWD4"/>
<dbReference type="Proteomes" id="UP000559027">
    <property type="component" value="Unassembled WGS sequence"/>
</dbReference>
<gene>
    <name evidence="1" type="ORF">D9756_008163</name>
</gene>
<name>A0A8H5FWD4_9AGAR</name>
<keyword evidence="2" id="KW-1185">Reference proteome</keyword>
<evidence type="ECO:0000313" key="2">
    <source>
        <dbReference type="Proteomes" id="UP000559027"/>
    </source>
</evidence>
<protein>
    <submittedName>
        <fullName evidence="1">Uncharacterized protein</fullName>
    </submittedName>
</protein>
<proteinExistence type="predicted"/>
<accession>A0A8H5FWD4</accession>